<comment type="caution">
    <text evidence="2">The sequence shown here is derived from an EMBL/GenBank/DDBJ whole genome shotgun (WGS) entry which is preliminary data.</text>
</comment>
<evidence type="ECO:0000256" key="1">
    <source>
        <dbReference type="SAM" id="Coils"/>
    </source>
</evidence>
<evidence type="ECO:0000313" key="2">
    <source>
        <dbReference type="EMBL" id="TLS37460.1"/>
    </source>
</evidence>
<keyword evidence="1" id="KW-0175">Coiled coil</keyword>
<name>A0A5R9F4Y9_9BACL</name>
<dbReference type="OrthoDB" id="2456765at2"/>
<keyword evidence="3" id="KW-1185">Reference proteome</keyword>
<gene>
    <name evidence="2" type="ORF">FCL54_09955</name>
</gene>
<evidence type="ECO:0000313" key="3">
    <source>
        <dbReference type="Proteomes" id="UP000308230"/>
    </source>
</evidence>
<sequence>MNKRRGITSKTDPIQLQQKIIYFKAELAKYKEKVKDYQENFHYNQLENLKSENISLIEKQEELEEKLAEEKETNNNYKQKASELQTLTSRQEKELGKLKSLVTEIQKANQSYMKELENEKTVQKQLNQKFRRISEENNHFNEQFKKQEQDIIALNEEIDGYKEKLLSVEKLQKQVHSLKKENQELKQTYKGLITDIGSLKTIDSESETPLLIQLQEKIKQLASQTSEYEEKLQDRFATMEVLEGNTYKLKQEMAELKTRFEDSKDH</sequence>
<reference evidence="2 3" key="1">
    <citation type="submission" date="2019-04" db="EMBL/GenBank/DDBJ databases">
        <title>Bacillus caeni sp. nov., a bacterium isolated from mangrove sediment.</title>
        <authorList>
            <person name="Huang H."/>
            <person name="Mo K."/>
            <person name="Hu Y."/>
        </authorList>
    </citation>
    <scope>NUCLEOTIDE SEQUENCE [LARGE SCALE GENOMIC DNA]</scope>
    <source>
        <strain evidence="2 3">HB172195</strain>
    </source>
</reference>
<dbReference type="AlphaFoldDB" id="A0A5R9F4Y9"/>
<proteinExistence type="predicted"/>
<dbReference type="Gene3D" id="1.10.287.1490">
    <property type="match status" value="1"/>
</dbReference>
<feature type="coiled-coil region" evidence="1">
    <location>
        <begin position="20"/>
        <end position="259"/>
    </location>
</feature>
<dbReference type="RefSeq" id="WP_138125910.1">
    <property type="nucleotide sequence ID" value="NZ_SWLG01000006.1"/>
</dbReference>
<dbReference type="EMBL" id="SWLG01000006">
    <property type="protein sequence ID" value="TLS37460.1"/>
    <property type="molecule type" value="Genomic_DNA"/>
</dbReference>
<organism evidence="2 3">
    <name type="scientific">Exobacillus caeni</name>
    <dbReference type="NCBI Taxonomy" id="2574798"/>
    <lineage>
        <taxon>Bacteria</taxon>
        <taxon>Bacillati</taxon>
        <taxon>Bacillota</taxon>
        <taxon>Bacilli</taxon>
        <taxon>Bacillales</taxon>
        <taxon>Guptibacillaceae</taxon>
        <taxon>Exobacillus</taxon>
    </lineage>
</organism>
<accession>A0A5R9F4Y9</accession>
<protein>
    <submittedName>
        <fullName evidence="2">Uncharacterized protein</fullName>
    </submittedName>
</protein>
<dbReference type="Proteomes" id="UP000308230">
    <property type="component" value="Unassembled WGS sequence"/>
</dbReference>